<accession>A0A9P6X132</accession>
<dbReference type="GO" id="GO:0005829">
    <property type="term" value="C:cytosol"/>
    <property type="evidence" value="ECO:0007669"/>
    <property type="project" value="TreeGrafter"/>
</dbReference>
<dbReference type="PANTHER" id="PTHR11787:SF4">
    <property type="entry name" value="CHM, RAB ESCORT PROTEIN 1"/>
    <property type="match status" value="1"/>
</dbReference>
<dbReference type="GO" id="GO:0005092">
    <property type="term" value="F:GDP-dissociation inhibitor activity"/>
    <property type="evidence" value="ECO:0007669"/>
    <property type="project" value="InterPro"/>
</dbReference>
<evidence type="ECO:0000256" key="5">
    <source>
        <dbReference type="PIRNR" id="PIRNR016550"/>
    </source>
</evidence>
<dbReference type="GO" id="GO:0006886">
    <property type="term" value="P:intracellular protein transport"/>
    <property type="evidence" value="ECO:0007669"/>
    <property type="project" value="InterPro"/>
</dbReference>
<dbReference type="GO" id="GO:0005634">
    <property type="term" value="C:nucleus"/>
    <property type="evidence" value="ECO:0007669"/>
    <property type="project" value="TreeGrafter"/>
</dbReference>
<comment type="subcellular location">
    <subcellularLocation>
        <location evidence="1 5">Cytoplasm</location>
    </subcellularLocation>
</comment>
<dbReference type="OrthoDB" id="9446342at2759"/>
<comment type="similarity">
    <text evidence="2 5">Belongs to the Rab GDI family.</text>
</comment>
<dbReference type="Gene3D" id="1.10.405.10">
    <property type="entry name" value="Guanine Nucleotide Dissociation Inhibitor, domain 1"/>
    <property type="match status" value="1"/>
</dbReference>
<dbReference type="GO" id="GO:0005096">
    <property type="term" value="F:GTPase activator activity"/>
    <property type="evidence" value="ECO:0007669"/>
    <property type="project" value="UniProtKB-UniRule"/>
</dbReference>
<keyword evidence="7" id="KW-1185">Reference proteome</keyword>
<keyword evidence="4 5" id="KW-0963">Cytoplasm</keyword>
<dbReference type="AlphaFoldDB" id="A0A9P6X132"/>
<evidence type="ECO:0000256" key="1">
    <source>
        <dbReference type="ARBA" id="ARBA00004496"/>
    </source>
</evidence>
<dbReference type="PANTHER" id="PTHR11787">
    <property type="entry name" value="RAB GDP-DISSOCIATION INHIBITOR"/>
    <property type="match status" value="1"/>
</dbReference>
<organism evidence="6 7">
    <name type="scientific">Rhizopus oryzae</name>
    <name type="common">Mucormycosis agent</name>
    <name type="synonym">Rhizopus arrhizus var. delemar</name>
    <dbReference type="NCBI Taxonomy" id="64495"/>
    <lineage>
        <taxon>Eukaryota</taxon>
        <taxon>Fungi</taxon>
        <taxon>Fungi incertae sedis</taxon>
        <taxon>Mucoromycota</taxon>
        <taxon>Mucoromycotina</taxon>
        <taxon>Mucoromycetes</taxon>
        <taxon>Mucorales</taxon>
        <taxon>Mucorineae</taxon>
        <taxon>Rhizopodaceae</taxon>
        <taxon>Rhizopus</taxon>
    </lineage>
</organism>
<evidence type="ECO:0000256" key="2">
    <source>
        <dbReference type="ARBA" id="ARBA00005593"/>
    </source>
</evidence>
<dbReference type="Proteomes" id="UP000716291">
    <property type="component" value="Unassembled WGS sequence"/>
</dbReference>
<dbReference type="Pfam" id="PF00996">
    <property type="entry name" value="GDI"/>
    <property type="match status" value="2"/>
</dbReference>
<evidence type="ECO:0000256" key="3">
    <source>
        <dbReference type="ARBA" id="ARBA00022468"/>
    </source>
</evidence>
<dbReference type="PRINTS" id="PR00891">
    <property type="entry name" value="RABGDIREP"/>
</dbReference>
<name>A0A9P6X132_RHIOR</name>
<dbReference type="EMBL" id="JAANQT010002318">
    <property type="protein sequence ID" value="KAG1302680.1"/>
    <property type="molecule type" value="Genomic_DNA"/>
</dbReference>
<keyword evidence="3 5" id="KW-0343">GTPase activation</keyword>
<dbReference type="Gene3D" id="3.50.50.60">
    <property type="entry name" value="FAD/NAD(P)-binding domain"/>
    <property type="match status" value="1"/>
</dbReference>
<sequence length="557" mass="63090">MSEILEETNFDYIILGTGLIESILAGALARVGKKVLHLDSRRNYGSNWSVFGFREAAQWHFDGSKAHEPMELGYTSKVEYNKQYASNFRNTEFKIYTTLLSNEEKEDIKTRAAEGSLTKESLISLTPNVDKNLLVEFTKSLDNEDPYETLYQMAIFEKLLKASRSYNLDTTPKLLHSREELVEVLIRSGVGRYLEFKSVDDIYMFNKIAEQLEKVPGSKEDVFTNKSISLIEKRKLMKFLTYAVEHNGEDIELEDMSYSKFLEEKFKISDKLLDAIVYAIALVDKDASVKHGLDCTHKFVQSIGRFGKGGYLCPLYGGASEIAQAFCRICAVYGGIYILNSPIDKILVNNETNECTGLVTKEGQEYNCKTLISGIDYLPLTWLPSGGDFGTWVSRAIVITNHPLKDTEAHDALAYSIFPPGSNAGNVDFPIYIIHQSQESVACPKDQYVTYFWTTSQNEGVLKNALELLLKKKKEDGIIEQYANCIFSIFYDQRIRSTKDLEQVSNLPRKIIPCSDPDISLDFQTATTEAIKLFYQCEGKDGDFMPAVENDPENEYQ</sequence>
<gene>
    <name evidence="6" type="ORF">G6F64_010723</name>
</gene>
<evidence type="ECO:0000256" key="4">
    <source>
        <dbReference type="ARBA" id="ARBA00022490"/>
    </source>
</evidence>
<comment type="caution">
    <text evidence="6">The sequence shown here is derived from an EMBL/GenBank/DDBJ whole genome shotgun (WGS) entry which is preliminary data.</text>
</comment>
<dbReference type="GO" id="GO:0016192">
    <property type="term" value="P:vesicle-mediated transport"/>
    <property type="evidence" value="ECO:0007669"/>
    <property type="project" value="TreeGrafter"/>
</dbReference>
<dbReference type="InterPro" id="IPR001738">
    <property type="entry name" value="Rab_escort"/>
</dbReference>
<comment type="function">
    <text evidence="5">Substrate-binding subunit of the Rab geranylgeranyltransferase (GGTase) complex. Binds unprenylated Rab proteins.</text>
</comment>
<proteinExistence type="inferred from homology"/>
<protein>
    <recommendedName>
        <fullName evidence="5">Rab escort protein 1</fullName>
    </recommendedName>
</protein>
<dbReference type="InterPro" id="IPR018203">
    <property type="entry name" value="GDP_dissociation_inhibitor"/>
</dbReference>
<evidence type="ECO:0000313" key="6">
    <source>
        <dbReference type="EMBL" id="KAG1302680.1"/>
    </source>
</evidence>
<dbReference type="SUPFAM" id="SSF51905">
    <property type="entry name" value="FAD/NAD(P)-binding domain"/>
    <property type="match status" value="1"/>
</dbReference>
<dbReference type="Gene3D" id="3.30.519.10">
    <property type="entry name" value="Guanine Nucleotide Dissociation Inhibitor, domain 2"/>
    <property type="match status" value="1"/>
</dbReference>
<dbReference type="GO" id="GO:0005968">
    <property type="term" value="C:Rab-protein geranylgeranyltransferase complex"/>
    <property type="evidence" value="ECO:0007669"/>
    <property type="project" value="UniProtKB-UniRule"/>
</dbReference>
<dbReference type="GO" id="GO:0007264">
    <property type="term" value="P:small GTPase-mediated signal transduction"/>
    <property type="evidence" value="ECO:0007669"/>
    <property type="project" value="UniProtKB-UniRule"/>
</dbReference>
<reference evidence="6" key="1">
    <citation type="journal article" date="2020" name="Microb. Genom.">
        <title>Genetic diversity of clinical and environmental Mucorales isolates obtained from an investigation of mucormycosis cases among solid organ transplant recipients.</title>
        <authorList>
            <person name="Nguyen M.H."/>
            <person name="Kaul D."/>
            <person name="Muto C."/>
            <person name="Cheng S.J."/>
            <person name="Richter R.A."/>
            <person name="Bruno V.M."/>
            <person name="Liu G."/>
            <person name="Beyhan S."/>
            <person name="Sundermann A.J."/>
            <person name="Mounaud S."/>
            <person name="Pasculle A.W."/>
            <person name="Nierman W.C."/>
            <person name="Driscoll E."/>
            <person name="Cumbie R."/>
            <person name="Clancy C.J."/>
            <person name="Dupont C.L."/>
        </authorList>
    </citation>
    <scope>NUCLEOTIDE SEQUENCE</scope>
    <source>
        <strain evidence="6">GL11</strain>
    </source>
</reference>
<dbReference type="PIRSF" id="PIRSF016550">
    <property type="entry name" value="Rab_ger_ger_transf_A_euk"/>
    <property type="match status" value="1"/>
</dbReference>
<dbReference type="FunFam" id="1.10.405.10:FF:000003">
    <property type="entry name" value="Rab proteins geranylgeranyltransferase component A"/>
    <property type="match status" value="1"/>
</dbReference>
<dbReference type="InterPro" id="IPR036188">
    <property type="entry name" value="FAD/NAD-bd_sf"/>
</dbReference>
<evidence type="ECO:0000313" key="7">
    <source>
        <dbReference type="Proteomes" id="UP000716291"/>
    </source>
</evidence>